<dbReference type="Proteomes" id="UP000003494">
    <property type="component" value="Unassembled WGS sequence"/>
</dbReference>
<gene>
    <name evidence="1" type="ORF">GCWU000342_00741</name>
</gene>
<sequence length="46" mass="5495">MHLVDFANESDTLIIKIKRKRLKIFIDFIKKIKSTNSTFKLYYICG</sequence>
<evidence type="ECO:0000313" key="2">
    <source>
        <dbReference type="Proteomes" id="UP000003494"/>
    </source>
</evidence>
<protein>
    <submittedName>
        <fullName evidence="1">Uncharacterized protein</fullName>
    </submittedName>
</protein>
<dbReference type="AlphaFoldDB" id="C4G9T6"/>
<dbReference type="STRING" id="626523.GCWU000342_00741"/>
<reference evidence="1" key="1">
    <citation type="submission" date="2009-04" db="EMBL/GenBank/DDBJ databases">
        <authorList>
            <person name="Weinstock G."/>
            <person name="Sodergren E."/>
            <person name="Clifton S."/>
            <person name="Fulton L."/>
            <person name="Fulton B."/>
            <person name="Courtney L."/>
            <person name="Fronick C."/>
            <person name="Harrison M."/>
            <person name="Strong C."/>
            <person name="Farmer C."/>
            <person name="Delahaunty K."/>
            <person name="Markovic C."/>
            <person name="Hall O."/>
            <person name="Minx P."/>
            <person name="Tomlinson C."/>
            <person name="Mitreva M."/>
            <person name="Nelson J."/>
            <person name="Hou S."/>
            <person name="Wollam A."/>
            <person name="Pepin K.H."/>
            <person name="Johnson M."/>
            <person name="Bhonagiri V."/>
            <person name="Nash W.E."/>
            <person name="Warren W."/>
            <person name="Chinwalla A."/>
            <person name="Mardis E.R."/>
            <person name="Wilson R.K."/>
        </authorList>
    </citation>
    <scope>NUCLEOTIDE SEQUENCE [LARGE SCALE GENOMIC DNA]</scope>
    <source>
        <strain evidence="1">DSM 14600</strain>
    </source>
</reference>
<evidence type="ECO:0000313" key="1">
    <source>
        <dbReference type="EMBL" id="EEP29383.1"/>
    </source>
</evidence>
<name>C4G9T6_9FIRM</name>
<accession>C4G9T6</accession>
<keyword evidence="2" id="KW-1185">Reference proteome</keyword>
<organism evidence="1 2">
    <name type="scientific">Shuttleworthella satelles DSM 14600</name>
    <dbReference type="NCBI Taxonomy" id="626523"/>
    <lineage>
        <taxon>Bacteria</taxon>
        <taxon>Bacillati</taxon>
        <taxon>Bacillota</taxon>
        <taxon>Clostridia</taxon>
        <taxon>Lachnospirales</taxon>
        <taxon>Lachnospiraceae</taxon>
        <taxon>Shuttleworthella</taxon>
    </lineage>
</organism>
<proteinExistence type="predicted"/>
<dbReference type="EMBL" id="ACIP02000001">
    <property type="protein sequence ID" value="EEP29383.1"/>
    <property type="molecule type" value="Genomic_DNA"/>
</dbReference>
<dbReference type="HOGENOM" id="CLU_3188990_0_0_9"/>
<comment type="caution">
    <text evidence="1">The sequence shown here is derived from an EMBL/GenBank/DDBJ whole genome shotgun (WGS) entry which is preliminary data.</text>
</comment>